<accession>A0AAF0FWV8</accession>
<dbReference type="InterPro" id="IPR007183">
    <property type="entry name" value="UPF0280"/>
</dbReference>
<dbReference type="KEGG" id="manq:L1994_05330"/>
<proteinExistence type="inferred from homology"/>
<dbReference type="NCBIfam" id="NF003324">
    <property type="entry name" value="PRK04334.1-4"/>
    <property type="match status" value="1"/>
</dbReference>
<comment type="similarity">
    <text evidence="1">Belongs to the UPF0280 family.</text>
</comment>
<dbReference type="InterPro" id="IPR003374">
    <property type="entry name" value="ApbE-like_sf"/>
</dbReference>
<dbReference type="GeneID" id="79949798"/>
<evidence type="ECO:0000256" key="1">
    <source>
        <dbReference type="HAMAP-Rule" id="MF_01079"/>
    </source>
</evidence>
<dbReference type="Proteomes" id="UP001218895">
    <property type="component" value="Chromosome"/>
</dbReference>
<protein>
    <recommendedName>
        <fullName evidence="1">UPF0280 protein L1994_05330</fullName>
    </recommendedName>
</protein>
<organism evidence="2 3">
    <name type="scientific">Methanomicrobium antiquum</name>
    <dbReference type="NCBI Taxonomy" id="487686"/>
    <lineage>
        <taxon>Archaea</taxon>
        <taxon>Methanobacteriati</taxon>
        <taxon>Methanobacteriota</taxon>
        <taxon>Stenosarchaea group</taxon>
        <taxon>Methanomicrobia</taxon>
        <taxon>Methanomicrobiales</taxon>
        <taxon>Methanomicrobiaceae</taxon>
        <taxon>Methanomicrobium</taxon>
    </lineage>
</organism>
<dbReference type="PIRSF" id="PIRSF006421">
    <property type="entry name" value="UCP006421"/>
    <property type="match status" value="1"/>
</dbReference>
<evidence type="ECO:0000313" key="2">
    <source>
        <dbReference type="EMBL" id="WFN37808.1"/>
    </source>
</evidence>
<evidence type="ECO:0000313" key="3">
    <source>
        <dbReference type="Proteomes" id="UP001218895"/>
    </source>
</evidence>
<dbReference type="InterPro" id="IPR037456">
    <property type="entry name" value="MA1715-like"/>
</dbReference>
<name>A0AAF0FWV8_9EURY</name>
<dbReference type="RefSeq" id="WP_278100647.1">
    <property type="nucleotide sequence ID" value="NZ_CP091092.1"/>
</dbReference>
<sequence>MIREHFRYKTTITTILAESEIHIGAAKEAMISARQEIERTILDYPLFGSSLEPLFPDELRTESTVINRMLNASISAGTGPMSAVAGTIAWSGVEAMIDAGAKYAVIDNGGDIAFVSDRPLKIGLYSGNSAISKKMAFVLPPTDKIYGVCTSSASVGPSISFGTADSTTVFSSDVSLADAWATYTCNILTPNKNESLIEKIETSGVDGLFGVIDDIIIKWGLIPKITSADVDERLITSG</sequence>
<keyword evidence="3" id="KW-1185">Reference proteome</keyword>
<dbReference type="EMBL" id="CP091092">
    <property type="protein sequence ID" value="WFN37808.1"/>
    <property type="molecule type" value="Genomic_DNA"/>
</dbReference>
<gene>
    <name evidence="2" type="ORF">L1994_05330</name>
</gene>
<dbReference type="SUPFAM" id="SSF143631">
    <property type="entry name" value="ApbE-like"/>
    <property type="match status" value="1"/>
</dbReference>
<dbReference type="AlphaFoldDB" id="A0AAF0FWV8"/>
<dbReference type="Gene3D" id="3.10.520.10">
    <property type="entry name" value="ApbE-like domains"/>
    <property type="match status" value="1"/>
</dbReference>
<dbReference type="HAMAP" id="MF_01079">
    <property type="entry name" value="UPF0280"/>
    <property type="match status" value="1"/>
</dbReference>
<reference evidence="2" key="1">
    <citation type="submission" date="2022-01" db="EMBL/GenBank/DDBJ databases">
        <title>Complete genome of Methanomicrobium antiquum DSM 21220.</title>
        <authorList>
            <person name="Chen S.-C."/>
            <person name="You Y.-T."/>
            <person name="Zhou Y.-Z."/>
            <person name="Lai M.-C."/>
        </authorList>
    </citation>
    <scope>NUCLEOTIDE SEQUENCE</scope>
    <source>
        <strain evidence="2">DSM 21220</strain>
    </source>
</reference>